<organism evidence="4 5">
    <name type="scientific">Luteococcus japonicus LSP_Lj1</name>
    <dbReference type="NCBI Taxonomy" id="1255658"/>
    <lineage>
        <taxon>Bacteria</taxon>
        <taxon>Bacillati</taxon>
        <taxon>Actinomycetota</taxon>
        <taxon>Actinomycetes</taxon>
        <taxon>Propionibacteriales</taxon>
        <taxon>Propionibacteriaceae</taxon>
        <taxon>Luteococcus</taxon>
    </lineage>
</organism>
<gene>
    <name evidence="4" type="ORF">FM114_11660</name>
</gene>
<dbReference type="Gene3D" id="2.120.10.30">
    <property type="entry name" value="TolB, C-terminal domain"/>
    <property type="match status" value="2"/>
</dbReference>
<dbReference type="SUPFAM" id="SSF82171">
    <property type="entry name" value="DPP6 N-terminal domain-like"/>
    <property type="match status" value="1"/>
</dbReference>
<keyword evidence="1" id="KW-0732">Signal</keyword>
<name>A0A1R4K5B4_9ACTN</name>
<accession>A0A1R4K5B4</accession>
<keyword evidence="5" id="KW-1185">Reference proteome</keyword>
<sequence>MEQTTSSPALGPAWEDLRSYMAQPRLVSLDIAPDGQWLAVGVQTPNEKSTDYRTNLWRVPTTGEGPSRQLTRGVEGDALAAMLRDGSLLFTSGRQAPSSDGGSDHDKALWCLPAGGGEAHVVAQRPGGWQSVLSAREADRLVCGVGIATGLDGLEEDDTLHRRRAEAKVSAILHEGAGVRHWDQDLARQTTRFVTLGVDLDRDDPVDSTSLRLASPELGVGLSASATLSSHGDFLITSHDEPQAGAGRNSHLVRLGLDDGSVERIANDDSSELEDPVLSRDDRLVACTRYERGTPESAPRLYLHLVDLESGRGRDLASDWDRWATPAAFSPDGQILYVTADEDGECPVFAVDIATGSVRRLTQHGAHSQVCLAPEGGALYALRSAWDEPGSVVRIDPATATSSVVYAPVTGADLPGRLERLEARAEDGTRIPGWLVLPDGCDARHPAPLVLWAHGGPLNSWNAWSWRWCPWLLVSQGYAVLLPDPALSTGYGRGFIQRGWGRWGCEPYQDLMAVTDAVVAREDVDAERTAMMGGSFGGYMANWIAGHTDRFRCIVSHASLWNLDSFGPTTDIPWYWGIELGERMMREHSPHRFADQITTPMLVVHGDKDYRVPIGEGLALWWALTSNHPGPPESLPHKFLYFPDENHWVLTPQHATIWYETVRAFLAEHLEGQPFVRSDLL</sequence>
<evidence type="ECO:0000259" key="3">
    <source>
        <dbReference type="Pfam" id="PF00326"/>
    </source>
</evidence>
<dbReference type="SUPFAM" id="SSF53474">
    <property type="entry name" value="alpha/beta-Hydrolases"/>
    <property type="match status" value="1"/>
</dbReference>
<dbReference type="AlphaFoldDB" id="A0A1R4K5B4"/>
<dbReference type="GO" id="GO:0004252">
    <property type="term" value="F:serine-type endopeptidase activity"/>
    <property type="evidence" value="ECO:0007669"/>
    <property type="project" value="TreeGrafter"/>
</dbReference>
<evidence type="ECO:0000313" key="5">
    <source>
        <dbReference type="Proteomes" id="UP000188342"/>
    </source>
</evidence>
<dbReference type="InterPro" id="IPR011042">
    <property type="entry name" value="6-blade_b-propeller_TolB-like"/>
</dbReference>
<evidence type="ECO:0000256" key="2">
    <source>
        <dbReference type="ARBA" id="ARBA00022801"/>
    </source>
</evidence>
<dbReference type="RefSeq" id="WP_094765395.1">
    <property type="nucleotide sequence ID" value="NZ_FUKQ01000044.1"/>
</dbReference>
<evidence type="ECO:0000256" key="1">
    <source>
        <dbReference type="ARBA" id="ARBA00022729"/>
    </source>
</evidence>
<dbReference type="InterPro" id="IPR001375">
    <property type="entry name" value="Peptidase_S9_cat"/>
</dbReference>
<dbReference type="EMBL" id="FUKQ01000044">
    <property type="protein sequence ID" value="SJN39651.1"/>
    <property type="molecule type" value="Genomic_DNA"/>
</dbReference>
<dbReference type="Pfam" id="PF00326">
    <property type="entry name" value="Peptidase_S9"/>
    <property type="match status" value="1"/>
</dbReference>
<dbReference type="STRING" id="1255658.FM114_11660"/>
<dbReference type="PANTHER" id="PTHR42776:SF13">
    <property type="entry name" value="DIPEPTIDYL-PEPTIDASE 5"/>
    <property type="match status" value="1"/>
</dbReference>
<evidence type="ECO:0000313" key="4">
    <source>
        <dbReference type="EMBL" id="SJN39651.1"/>
    </source>
</evidence>
<proteinExistence type="predicted"/>
<dbReference type="GO" id="GO:0006508">
    <property type="term" value="P:proteolysis"/>
    <property type="evidence" value="ECO:0007669"/>
    <property type="project" value="InterPro"/>
</dbReference>
<dbReference type="Gene3D" id="3.40.50.1820">
    <property type="entry name" value="alpha/beta hydrolase"/>
    <property type="match status" value="1"/>
</dbReference>
<dbReference type="PANTHER" id="PTHR42776">
    <property type="entry name" value="SERINE PEPTIDASE S9 FAMILY MEMBER"/>
    <property type="match status" value="1"/>
</dbReference>
<reference evidence="4 5" key="1">
    <citation type="submission" date="2017-02" db="EMBL/GenBank/DDBJ databases">
        <authorList>
            <person name="Peterson S.W."/>
        </authorList>
    </citation>
    <scope>NUCLEOTIDE SEQUENCE [LARGE SCALE GENOMIC DNA]</scope>
    <source>
        <strain evidence="4 5">LSP_Lj1</strain>
    </source>
</reference>
<feature type="domain" description="Peptidase S9 prolyl oligopeptidase catalytic" evidence="3">
    <location>
        <begin position="464"/>
        <end position="672"/>
    </location>
</feature>
<keyword evidence="2" id="KW-0378">Hydrolase</keyword>
<dbReference type="Proteomes" id="UP000188342">
    <property type="component" value="Unassembled WGS sequence"/>
</dbReference>
<dbReference type="InterPro" id="IPR029058">
    <property type="entry name" value="AB_hydrolase_fold"/>
</dbReference>
<protein>
    <submittedName>
        <fullName evidence="4">Prolyl oligopeptidase family protein [imported], putative</fullName>
    </submittedName>
</protein>
<dbReference type="OrthoDB" id="3325701at2"/>